<evidence type="ECO:0000313" key="2">
    <source>
        <dbReference type="EMBL" id="KAJ3744326.1"/>
    </source>
</evidence>
<dbReference type="AlphaFoldDB" id="A0A9W8TXF9"/>
<keyword evidence="3" id="KW-1185">Reference proteome</keyword>
<sequence>MRFVKHILKKPFPFHNFRRLLASHYSLSVPRSCPFSKFSYSSQSCPLHDTMLFSISYILLGFVAVTVVYAIPVDTAVTYPGRQTHPTSSWIRRQAKDKIHVRFLNRSHTGTGCPVPQIKQEMTLILQKFRQSINVNKPFEFLFQNRYDEEIDDDEHDFEFWGEGVGEDCETNERSCEVMYNGNTERDRLDPETMMATISAEKGMKHLLVVNYDIRHNVKDKHSSWQES</sequence>
<keyword evidence="1" id="KW-0472">Membrane</keyword>
<reference evidence="2 3" key="1">
    <citation type="journal article" date="2023" name="Proc. Natl. Acad. Sci. U.S.A.">
        <title>A global phylogenomic analysis of the shiitake genus Lentinula.</title>
        <authorList>
            <person name="Sierra-Patev S."/>
            <person name="Min B."/>
            <person name="Naranjo-Ortiz M."/>
            <person name="Looney B."/>
            <person name="Konkel Z."/>
            <person name="Slot J.C."/>
            <person name="Sakamoto Y."/>
            <person name="Steenwyk J.L."/>
            <person name="Rokas A."/>
            <person name="Carro J."/>
            <person name="Camarero S."/>
            <person name="Ferreira P."/>
            <person name="Molpeceres G."/>
            <person name="Ruiz-Duenas F.J."/>
            <person name="Serrano A."/>
            <person name="Henrissat B."/>
            <person name="Drula E."/>
            <person name="Hughes K.W."/>
            <person name="Mata J.L."/>
            <person name="Ishikawa N.K."/>
            <person name="Vargas-Isla R."/>
            <person name="Ushijima S."/>
            <person name="Smith C.A."/>
            <person name="Donoghue J."/>
            <person name="Ahrendt S."/>
            <person name="Andreopoulos W."/>
            <person name="He G."/>
            <person name="LaButti K."/>
            <person name="Lipzen A."/>
            <person name="Ng V."/>
            <person name="Riley R."/>
            <person name="Sandor L."/>
            <person name="Barry K."/>
            <person name="Martinez A.T."/>
            <person name="Xiao Y."/>
            <person name="Gibbons J.G."/>
            <person name="Terashima K."/>
            <person name="Grigoriev I.V."/>
            <person name="Hibbett D."/>
        </authorList>
    </citation>
    <scope>NUCLEOTIDE SEQUENCE [LARGE SCALE GENOMIC DNA]</scope>
    <source>
        <strain evidence="2 3">TFB7810</strain>
    </source>
</reference>
<dbReference type="Proteomes" id="UP001142393">
    <property type="component" value="Unassembled WGS sequence"/>
</dbReference>
<feature type="transmembrane region" description="Helical" evidence="1">
    <location>
        <begin position="51"/>
        <end position="71"/>
    </location>
</feature>
<evidence type="ECO:0000313" key="3">
    <source>
        <dbReference type="Proteomes" id="UP001142393"/>
    </source>
</evidence>
<keyword evidence="1" id="KW-0812">Transmembrane</keyword>
<keyword evidence="1" id="KW-1133">Transmembrane helix</keyword>
<protein>
    <submittedName>
        <fullName evidence="2">Uncharacterized protein</fullName>
    </submittedName>
</protein>
<dbReference type="EMBL" id="JANVFU010000007">
    <property type="protein sequence ID" value="KAJ3744326.1"/>
    <property type="molecule type" value="Genomic_DNA"/>
</dbReference>
<comment type="caution">
    <text evidence="2">The sequence shown here is derived from an EMBL/GenBank/DDBJ whole genome shotgun (WGS) entry which is preliminary data.</text>
</comment>
<proteinExistence type="predicted"/>
<organism evidence="2 3">
    <name type="scientific">Lentinula detonsa</name>
    <dbReference type="NCBI Taxonomy" id="2804962"/>
    <lineage>
        <taxon>Eukaryota</taxon>
        <taxon>Fungi</taxon>
        <taxon>Dikarya</taxon>
        <taxon>Basidiomycota</taxon>
        <taxon>Agaricomycotina</taxon>
        <taxon>Agaricomycetes</taxon>
        <taxon>Agaricomycetidae</taxon>
        <taxon>Agaricales</taxon>
        <taxon>Marasmiineae</taxon>
        <taxon>Omphalotaceae</taxon>
        <taxon>Lentinula</taxon>
    </lineage>
</organism>
<gene>
    <name evidence="2" type="ORF">DFH05DRAFT_1494735</name>
</gene>
<name>A0A9W8TXF9_9AGAR</name>
<evidence type="ECO:0000256" key="1">
    <source>
        <dbReference type="SAM" id="Phobius"/>
    </source>
</evidence>
<accession>A0A9W8TXF9</accession>